<reference evidence="3" key="1">
    <citation type="journal article" date="2019" name="Int. J. Syst. Evol. Microbiol.">
        <title>The Global Catalogue of Microorganisms (GCM) 10K type strain sequencing project: providing services to taxonomists for standard genome sequencing and annotation.</title>
        <authorList>
            <consortium name="The Broad Institute Genomics Platform"/>
            <consortium name="The Broad Institute Genome Sequencing Center for Infectious Disease"/>
            <person name="Wu L."/>
            <person name="Ma J."/>
        </authorList>
    </citation>
    <scope>NUCLEOTIDE SEQUENCE [LARGE SCALE GENOMIC DNA]</scope>
    <source>
        <strain evidence="3">CCUG 57113</strain>
    </source>
</reference>
<dbReference type="Gene3D" id="3.30.200.20">
    <property type="entry name" value="Phosphorylase Kinase, domain 1"/>
    <property type="match status" value="1"/>
</dbReference>
<feature type="region of interest" description="Disordered" evidence="1">
    <location>
        <begin position="564"/>
        <end position="590"/>
    </location>
</feature>
<feature type="compositionally biased region" description="Polar residues" evidence="1">
    <location>
        <begin position="567"/>
        <end position="577"/>
    </location>
</feature>
<gene>
    <name evidence="2" type="ORF">ACFPPD_08825</name>
</gene>
<dbReference type="InterPro" id="IPR011009">
    <property type="entry name" value="Kinase-like_dom_sf"/>
</dbReference>
<dbReference type="EMBL" id="JBHSMH010000021">
    <property type="protein sequence ID" value="MFC5468825.1"/>
    <property type="molecule type" value="Genomic_DNA"/>
</dbReference>
<feature type="compositionally biased region" description="Basic and acidic residues" evidence="1">
    <location>
        <begin position="579"/>
        <end position="590"/>
    </location>
</feature>
<comment type="caution">
    <text evidence="2">The sequence shown here is derived from an EMBL/GenBank/DDBJ whole genome shotgun (WGS) entry which is preliminary data.</text>
</comment>
<evidence type="ECO:0000313" key="2">
    <source>
        <dbReference type="EMBL" id="MFC5468825.1"/>
    </source>
</evidence>
<keyword evidence="3" id="KW-1185">Reference proteome</keyword>
<dbReference type="Proteomes" id="UP001596105">
    <property type="component" value="Unassembled WGS sequence"/>
</dbReference>
<sequence length="721" mass="82882">MNDIRIEPWDHLLQTGSHNVPRDQAVPPEVEAVARHVLAYYDMHVDKINLVSTKPAKGTAVWKLATNHGPRMMKLLRNAPKRSLIRIHAQEYLANQGANIPPLIPTSDNKKYVLAGGRLWIVTEWIEALQPAYETNLEEAQALSEALGDFHRLSKGYNPPPEYAPSSVLGSWPASYEKSIEDIGKCRHLADRNPELESGNRLLSLLDGMEEQARDALQRIKQSSYDDMVAMGGQFWGLTFYNDEWSKKDAQAGRAVVWITNITNVFYDFPIRDLRRIISQAMINRGGWDAAWIRGMIEAYHRTHPLDRETFELLLLDLSFPNECYGIVKEILFESVPFHVLDWDLDAILNKAMTMEASKEKALSLLRQDLALYPNGEWNMKTERTREVRISEYSPDEEETIWKDFIQLELNKIQPENPDKSRSRLIATEATQFALRHAASYLAARLKNYRESEDPVRLKKKNEPVDPEGDPAGESVSDLPWNASEEYADVAMETLDGSQTVPNIETLRAEEETEWREFIQRERDKFQPREEAKSPIRAIAPELAQFAFRHLASYLYARLRKAISPSKGETSSESQQNEEVEKYWPPEKEEKMEDTYVQPWKVYDSSDSVPRLYIPNRSEKSGKDPKKQRRRKEEANKKYKHKPKAIIKRVVRGKKKSVVKASKKKIIVHGKSNRRRRKSLPAALKKKAVVRGKITRTRQKSLPAKAVIFVKQTGSSIYPAM</sequence>
<feature type="region of interest" description="Disordered" evidence="1">
    <location>
        <begin position="453"/>
        <end position="480"/>
    </location>
</feature>
<keyword evidence="2" id="KW-0167">Capsid protein</keyword>
<dbReference type="InterPro" id="IPR047175">
    <property type="entry name" value="CotS-like"/>
</dbReference>
<dbReference type="Gene3D" id="3.90.1200.10">
    <property type="match status" value="1"/>
</dbReference>
<feature type="compositionally biased region" description="Basic and acidic residues" evidence="1">
    <location>
        <begin position="617"/>
        <end position="637"/>
    </location>
</feature>
<evidence type="ECO:0000313" key="3">
    <source>
        <dbReference type="Proteomes" id="UP001596105"/>
    </source>
</evidence>
<feature type="region of interest" description="Disordered" evidence="1">
    <location>
        <begin position="611"/>
        <end position="643"/>
    </location>
</feature>
<dbReference type="InterPro" id="IPR014255">
    <property type="entry name" value="Spore_coat_CotS"/>
</dbReference>
<feature type="compositionally biased region" description="Basic and acidic residues" evidence="1">
    <location>
        <begin position="453"/>
        <end position="464"/>
    </location>
</feature>
<protein>
    <submittedName>
        <fullName evidence="2">CotS family spore coat protein</fullName>
    </submittedName>
</protein>
<dbReference type="PANTHER" id="PTHR39179">
    <property type="entry name" value="SPORE COAT PROTEIN I"/>
    <property type="match status" value="1"/>
</dbReference>
<evidence type="ECO:0000256" key="1">
    <source>
        <dbReference type="SAM" id="MobiDB-lite"/>
    </source>
</evidence>
<dbReference type="SUPFAM" id="SSF56112">
    <property type="entry name" value="Protein kinase-like (PK-like)"/>
    <property type="match status" value="1"/>
</dbReference>
<accession>A0ABW0LSE1</accession>
<dbReference type="NCBIfam" id="TIGR02906">
    <property type="entry name" value="spore_CotS"/>
    <property type="match status" value="1"/>
</dbReference>
<dbReference type="RefSeq" id="WP_209750298.1">
    <property type="nucleotide sequence ID" value="NZ_JBHSMH010000021.1"/>
</dbReference>
<name>A0ABW0LSE1_9BACL</name>
<organism evidence="2 3">
    <name type="scientific">Cohnella suwonensis</name>
    <dbReference type="NCBI Taxonomy" id="696072"/>
    <lineage>
        <taxon>Bacteria</taxon>
        <taxon>Bacillati</taxon>
        <taxon>Bacillota</taxon>
        <taxon>Bacilli</taxon>
        <taxon>Bacillales</taxon>
        <taxon>Paenibacillaceae</taxon>
        <taxon>Cohnella</taxon>
    </lineage>
</organism>
<keyword evidence="2" id="KW-0946">Virion</keyword>
<proteinExistence type="predicted"/>
<dbReference type="PANTHER" id="PTHR39179:SF1">
    <property type="entry name" value="SPORE COAT PROTEIN I"/>
    <property type="match status" value="1"/>
</dbReference>